<feature type="transmembrane region" description="Helical" evidence="1">
    <location>
        <begin position="12"/>
        <end position="33"/>
    </location>
</feature>
<feature type="transmembrane region" description="Helical" evidence="1">
    <location>
        <begin position="219"/>
        <end position="239"/>
    </location>
</feature>
<feature type="transmembrane region" description="Helical" evidence="1">
    <location>
        <begin position="178"/>
        <end position="207"/>
    </location>
</feature>
<protein>
    <submittedName>
        <fullName evidence="2">DUF6044 family protein</fullName>
    </submittedName>
</protein>
<evidence type="ECO:0000256" key="1">
    <source>
        <dbReference type="SAM" id="Phobius"/>
    </source>
</evidence>
<dbReference type="InterPro" id="IPR046107">
    <property type="entry name" value="DUF6044"/>
</dbReference>
<evidence type="ECO:0000313" key="2">
    <source>
        <dbReference type="EMBL" id="UOE33420.1"/>
    </source>
</evidence>
<organism evidence="2 3">
    <name type="scientific">Hymenobacter monticola</name>
    <dbReference type="NCBI Taxonomy" id="1705399"/>
    <lineage>
        <taxon>Bacteria</taxon>
        <taxon>Pseudomonadati</taxon>
        <taxon>Bacteroidota</taxon>
        <taxon>Cytophagia</taxon>
        <taxon>Cytophagales</taxon>
        <taxon>Hymenobacteraceae</taxon>
        <taxon>Hymenobacter</taxon>
    </lineage>
</organism>
<name>A0ABY4B364_9BACT</name>
<accession>A0ABY4B364</accession>
<gene>
    <name evidence="2" type="ORF">MTP16_20130</name>
</gene>
<feature type="transmembrane region" description="Helical" evidence="1">
    <location>
        <begin position="133"/>
        <end position="158"/>
    </location>
</feature>
<feature type="transmembrane region" description="Helical" evidence="1">
    <location>
        <begin position="99"/>
        <end position="121"/>
    </location>
</feature>
<feature type="transmembrane region" description="Helical" evidence="1">
    <location>
        <begin position="349"/>
        <end position="371"/>
    </location>
</feature>
<proteinExistence type="predicted"/>
<feature type="transmembrane region" description="Helical" evidence="1">
    <location>
        <begin position="313"/>
        <end position="337"/>
    </location>
</feature>
<dbReference type="EMBL" id="CP094534">
    <property type="protein sequence ID" value="UOE33420.1"/>
    <property type="molecule type" value="Genomic_DNA"/>
</dbReference>
<feature type="transmembrane region" description="Helical" evidence="1">
    <location>
        <begin position="286"/>
        <end position="306"/>
    </location>
</feature>
<keyword evidence="3" id="KW-1185">Reference proteome</keyword>
<feature type="transmembrane region" description="Helical" evidence="1">
    <location>
        <begin position="378"/>
        <end position="397"/>
    </location>
</feature>
<keyword evidence="1" id="KW-0472">Membrane</keyword>
<dbReference type="RefSeq" id="WP_243513147.1">
    <property type="nucleotide sequence ID" value="NZ_CP094534.1"/>
</dbReference>
<evidence type="ECO:0000313" key="3">
    <source>
        <dbReference type="Proteomes" id="UP000831390"/>
    </source>
</evidence>
<keyword evidence="1" id="KW-0812">Transmembrane</keyword>
<dbReference type="Proteomes" id="UP000831390">
    <property type="component" value="Chromosome"/>
</dbReference>
<sequence length="580" mass="63929">MERNAITSGSPLLRPLPLALVGLALFLLPFLLLGSHSYLIIHDNLDTEIGSPYLLNKFHAVFDYRPTTVIHSIMNGLPRNALRSGLNPTVWLFGLLPPWAAYLVNQALVRLLGLLGMRALLRARWLPEPRQRGLAAGLALAWATLPIYSIYGLTVLGQPALLLAVLRLREGRARGWDWLLVAAFPVWTFFVFVGPFIGAALGGLVLYDFWQGRRASAARVALATGLLMTMYVVVEWPLFNSLLVAQQFVSHRTEHDLLQQVQLGMGAGLRQTLNFLVLGQYHSSQFFRGAVGLAVLAALAGAPGGWRVAARKLAPWLLGILGVSVFCGFVLQGVALVQHQLPLLHAFNLTRLGFLLPLACFGVLALSLRLLPAGRRGAAVGLVGLQLLIGLLMNTEWTSNLRELAGHPKKGQPNYAQYVAKPLFDNIKQYLAQRTGLPPSGYRVGCLGFAPAVAQLNDFYTLDSNQNNYPLAYKHRFRPLIANELAKDAALRNYFDAWGNRCFFFSHELGRDFLVPAVPVRTVQDWALDAAAFRRLGGRFILSAARLANPARSGLRPVADFSNPSAYWRIYVYEVAQATK</sequence>
<dbReference type="Pfam" id="PF19510">
    <property type="entry name" value="DUF6044"/>
    <property type="match status" value="1"/>
</dbReference>
<reference evidence="2 3" key="1">
    <citation type="submission" date="2022-03" db="EMBL/GenBank/DDBJ databases">
        <title>Hymenobactersp. isolated from the air.</title>
        <authorList>
            <person name="Won M."/>
            <person name="Kwon S.-W."/>
        </authorList>
    </citation>
    <scope>NUCLEOTIDE SEQUENCE [LARGE SCALE GENOMIC DNA]</scope>
    <source>
        <strain evidence="2 3">KACC 22596</strain>
    </source>
</reference>
<keyword evidence="1" id="KW-1133">Transmembrane helix</keyword>